<keyword evidence="3" id="KW-1185">Reference proteome</keyword>
<feature type="transmembrane region" description="Helical" evidence="1">
    <location>
        <begin position="29"/>
        <end position="47"/>
    </location>
</feature>
<reference evidence="2 3" key="1">
    <citation type="submission" date="2021-03" db="EMBL/GenBank/DDBJ databases">
        <authorList>
            <person name="Peeters C."/>
        </authorList>
    </citation>
    <scope>NUCLEOTIDE SEQUENCE [LARGE SCALE GENOMIC DNA]</scope>
    <source>
        <strain evidence="2 3">LMG 26411</strain>
    </source>
</reference>
<evidence type="ECO:0000313" key="2">
    <source>
        <dbReference type="EMBL" id="CAG2161289.1"/>
    </source>
</evidence>
<keyword evidence="1" id="KW-1133">Transmembrane helix</keyword>
<dbReference type="Proteomes" id="UP000672657">
    <property type="component" value="Unassembled WGS sequence"/>
</dbReference>
<organism evidence="2 3">
    <name type="scientific">Cupriavidus numazuensis</name>
    <dbReference type="NCBI Taxonomy" id="221992"/>
    <lineage>
        <taxon>Bacteria</taxon>
        <taxon>Pseudomonadati</taxon>
        <taxon>Pseudomonadota</taxon>
        <taxon>Betaproteobacteria</taxon>
        <taxon>Burkholderiales</taxon>
        <taxon>Burkholderiaceae</taxon>
        <taxon>Cupriavidus</taxon>
    </lineage>
</organism>
<evidence type="ECO:0000256" key="1">
    <source>
        <dbReference type="SAM" id="Phobius"/>
    </source>
</evidence>
<keyword evidence="1" id="KW-0812">Transmembrane</keyword>
<keyword evidence="1" id="KW-0472">Membrane</keyword>
<name>A0ABN7QCC4_9BURK</name>
<accession>A0ABN7QCC4</accession>
<proteinExistence type="predicted"/>
<protein>
    <submittedName>
        <fullName evidence="2">Uncharacterized protein</fullName>
    </submittedName>
</protein>
<dbReference type="EMBL" id="CAJPVI010000122">
    <property type="protein sequence ID" value="CAG2161289.1"/>
    <property type="molecule type" value="Genomic_DNA"/>
</dbReference>
<sequence>MPASKRRQRKPAGPIHSERFTKAMGDKRLLWRGGLGGWLTLLLAHFLDP</sequence>
<comment type="caution">
    <text evidence="2">The sequence shown here is derived from an EMBL/GenBank/DDBJ whole genome shotgun (WGS) entry which is preliminary data.</text>
</comment>
<evidence type="ECO:0000313" key="3">
    <source>
        <dbReference type="Proteomes" id="UP000672657"/>
    </source>
</evidence>
<gene>
    <name evidence="2" type="ORF">LMG26411_08134</name>
</gene>